<protein>
    <submittedName>
        <fullName evidence="1">Uncharacterized protein</fullName>
    </submittedName>
</protein>
<reference evidence="2" key="1">
    <citation type="journal article" date="2023" name="G3 (Bethesda)">
        <title>Genome assembly and association tests identify interacting loci associated with vigor, precocity, and sex in interspecific pistachio rootstocks.</title>
        <authorList>
            <person name="Palmer W."/>
            <person name="Jacygrad E."/>
            <person name="Sagayaradj S."/>
            <person name="Cavanaugh K."/>
            <person name="Han R."/>
            <person name="Bertier L."/>
            <person name="Beede B."/>
            <person name="Kafkas S."/>
            <person name="Golino D."/>
            <person name="Preece J."/>
            <person name="Michelmore R."/>
        </authorList>
    </citation>
    <scope>NUCLEOTIDE SEQUENCE [LARGE SCALE GENOMIC DNA]</scope>
</reference>
<keyword evidence="2" id="KW-1185">Reference proteome</keyword>
<dbReference type="Proteomes" id="UP001163603">
    <property type="component" value="Chromosome 9"/>
</dbReference>
<gene>
    <name evidence="1" type="ORF">Pint_35342</name>
</gene>
<name>A0ACC0Y319_9ROSI</name>
<dbReference type="EMBL" id="CM047744">
    <property type="protein sequence ID" value="KAJ0027903.1"/>
    <property type="molecule type" value="Genomic_DNA"/>
</dbReference>
<accession>A0ACC0Y319</accession>
<organism evidence="1 2">
    <name type="scientific">Pistacia integerrima</name>
    <dbReference type="NCBI Taxonomy" id="434235"/>
    <lineage>
        <taxon>Eukaryota</taxon>
        <taxon>Viridiplantae</taxon>
        <taxon>Streptophyta</taxon>
        <taxon>Embryophyta</taxon>
        <taxon>Tracheophyta</taxon>
        <taxon>Spermatophyta</taxon>
        <taxon>Magnoliopsida</taxon>
        <taxon>eudicotyledons</taxon>
        <taxon>Gunneridae</taxon>
        <taxon>Pentapetalae</taxon>
        <taxon>rosids</taxon>
        <taxon>malvids</taxon>
        <taxon>Sapindales</taxon>
        <taxon>Anacardiaceae</taxon>
        <taxon>Pistacia</taxon>
    </lineage>
</organism>
<proteinExistence type="predicted"/>
<comment type="caution">
    <text evidence="1">The sequence shown here is derived from an EMBL/GenBank/DDBJ whole genome shotgun (WGS) entry which is preliminary data.</text>
</comment>
<evidence type="ECO:0000313" key="1">
    <source>
        <dbReference type="EMBL" id="KAJ0027903.1"/>
    </source>
</evidence>
<sequence>MATNGDDWRKNLTDVCKIRRIRMSSPCALTITWSGHSTQSPSIILSASNLHPSTEFVLFTWKMENGNRYFKLNTGAEMPALGLGTWQADPGVVGDTVATAIKAGYRHIDCARLYSNEKEIGSVLKKLFEDGVVKREELWITSKLWCTDHAPEDVLEALDTALQDLQVDYIDLYLLIYNSWSLNERNLSLDLILWSVGFNHENLIQPDIPSTWRAMEAVYDSGKARAIGVSNFSSKKLGDLLKVARIPPAVNQVECHPLWQQKKMRAFCKSKGIHLSGYSPLGSPGTTWIKVDVLKHPVVNMVADKLGKTPAQVALRWGPANGSQCTSQDHK</sequence>
<evidence type="ECO:0000313" key="2">
    <source>
        <dbReference type="Proteomes" id="UP001163603"/>
    </source>
</evidence>